<dbReference type="SUPFAM" id="SSF54427">
    <property type="entry name" value="NTF2-like"/>
    <property type="match status" value="1"/>
</dbReference>
<accession>A0A4R2RV57</accession>
<organism evidence="2 3">
    <name type="scientific">Baia soyae</name>
    <dbReference type="NCBI Taxonomy" id="1544746"/>
    <lineage>
        <taxon>Bacteria</taxon>
        <taxon>Bacillati</taxon>
        <taxon>Bacillota</taxon>
        <taxon>Bacilli</taxon>
        <taxon>Bacillales</taxon>
        <taxon>Thermoactinomycetaceae</taxon>
        <taxon>Baia</taxon>
    </lineage>
</organism>
<dbReference type="RefSeq" id="WP_131848910.1">
    <property type="nucleotide sequence ID" value="NZ_SLXV01000020.1"/>
</dbReference>
<proteinExistence type="predicted"/>
<name>A0A4R2RV57_9BACL</name>
<feature type="domain" description="DUF4440" evidence="1">
    <location>
        <begin position="16"/>
        <end position="107"/>
    </location>
</feature>
<dbReference type="AlphaFoldDB" id="A0A4R2RV57"/>
<dbReference type="InterPro" id="IPR027843">
    <property type="entry name" value="DUF4440"/>
</dbReference>
<protein>
    <recommendedName>
        <fullName evidence="1">DUF4440 domain-containing protein</fullName>
    </recommendedName>
</protein>
<dbReference type="Pfam" id="PF14534">
    <property type="entry name" value="DUF4440"/>
    <property type="match status" value="1"/>
</dbReference>
<comment type="caution">
    <text evidence="2">The sequence shown here is derived from an EMBL/GenBank/DDBJ whole genome shotgun (WGS) entry which is preliminary data.</text>
</comment>
<dbReference type="Gene3D" id="3.10.450.50">
    <property type="match status" value="1"/>
</dbReference>
<dbReference type="EMBL" id="SLXV01000020">
    <property type="protein sequence ID" value="TCP67294.1"/>
    <property type="molecule type" value="Genomic_DNA"/>
</dbReference>
<evidence type="ECO:0000313" key="2">
    <source>
        <dbReference type="EMBL" id="TCP67294.1"/>
    </source>
</evidence>
<reference evidence="2 3" key="1">
    <citation type="submission" date="2019-03" db="EMBL/GenBank/DDBJ databases">
        <title>Genomic Encyclopedia of Type Strains, Phase IV (KMG-IV): sequencing the most valuable type-strain genomes for metagenomic binning, comparative biology and taxonomic classification.</title>
        <authorList>
            <person name="Goeker M."/>
        </authorList>
    </citation>
    <scope>NUCLEOTIDE SEQUENCE [LARGE SCALE GENOMIC DNA]</scope>
    <source>
        <strain evidence="2 3">DSM 46831</strain>
    </source>
</reference>
<dbReference type="OrthoDB" id="121974at2"/>
<dbReference type="InterPro" id="IPR032710">
    <property type="entry name" value="NTF2-like_dom_sf"/>
</dbReference>
<evidence type="ECO:0000313" key="3">
    <source>
        <dbReference type="Proteomes" id="UP000294746"/>
    </source>
</evidence>
<dbReference type="Proteomes" id="UP000294746">
    <property type="component" value="Unassembled WGS sequence"/>
</dbReference>
<keyword evidence="3" id="KW-1185">Reference proteome</keyword>
<gene>
    <name evidence="2" type="ORF">EDD57_12010</name>
</gene>
<sequence>MKNPDLATLENYLFELETTLLKPTKELYAEYLSDAYFEFGSSGNVWVRRDYDSVGSRDTRQLTPIQFQLHPLADGVVMVTYRIHDEIREMNTLRSSIWKQFDGKWRMVFHQGTPTNSIE</sequence>
<evidence type="ECO:0000259" key="1">
    <source>
        <dbReference type="Pfam" id="PF14534"/>
    </source>
</evidence>